<dbReference type="Gene3D" id="2.160.10.10">
    <property type="entry name" value="Hexapeptide repeat proteins"/>
    <property type="match status" value="1"/>
</dbReference>
<reference evidence="4" key="1">
    <citation type="submission" date="2018-05" db="EMBL/GenBank/DDBJ databases">
        <authorList>
            <person name="Lanie J.A."/>
            <person name="Ng W.-L."/>
            <person name="Kazmierczak K.M."/>
            <person name="Andrzejewski T.M."/>
            <person name="Davidsen T.M."/>
            <person name="Wayne K.J."/>
            <person name="Tettelin H."/>
            <person name="Glass J.I."/>
            <person name="Rusch D."/>
            <person name="Podicherti R."/>
            <person name="Tsui H.-C.T."/>
            <person name="Winkler M.E."/>
        </authorList>
    </citation>
    <scope>NUCLEOTIDE SEQUENCE</scope>
</reference>
<dbReference type="PANTHER" id="PTHR43511">
    <property type="match status" value="1"/>
</dbReference>
<dbReference type="InterPro" id="IPR029044">
    <property type="entry name" value="Nucleotide-diphossugar_trans"/>
</dbReference>
<dbReference type="EMBL" id="UINC01001883">
    <property type="protein sequence ID" value="SUZ90305.1"/>
    <property type="molecule type" value="Genomic_DNA"/>
</dbReference>
<dbReference type="InterPro" id="IPR002618">
    <property type="entry name" value="UDPGP_fam"/>
</dbReference>
<comment type="similarity">
    <text evidence="1">Belongs to the UDPGP type 1 family.</text>
</comment>
<keyword evidence="2" id="KW-0808">Transferase</keyword>
<name>A0A381RES4_9ZZZZ</name>
<evidence type="ECO:0008006" key="5">
    <source>
        <dbReference type="Google" id="ProtNLM"/>
    </source>
</evidence>
<dbReference type="CDD" id="cd00897">
    <property type="entry name" value="UGPase_euk"/>
    <property type="match status" value="1"/>
</dbReference>
<accession>A0A381RES4</accession>
<dbReference type="GO" id="GO:0006011">
    <property type="term" value="P:UDP-alpha-D-glucose metabolic process"/>
    <property type="evidence" value="ECO:0007669"/>
    <property type="project" value="InterPro"/>
</dbReference>
<dbReference type="InterPro" id="IPR016267">
    <property type="entry name" value="UDPGP_trans"/>
</dbReference>
<keyword evidence="3" id="KW-0548">Nucleotidyltransferase</keyword>
<evidence type="ECO:0000256" key="3">
    <source>
        <dbReference type="ARBA" id="ARBA00022695"/>
    </source>
</evidence>
<proteinExistence type="inferred from homology"/>
<dbReference type="PIRSF" id="PIRSF000806">
    <property type="entry name" value="UDPGP"/>
    <property type="match status" value="1"/>
</dbReference>
<dbReference type="Pfam" id="PF01704">
    <property type="entry name" value="UDPGP"/>
    <property type="match status" value="1"/>
</dbReference>
<protein>
    <recommendedName>
        <fullName evidence="5">UTP--glucose-1-phosphate uridylyltransferase</fullName>
    </recommendedName>
</protein>
<evidence type="ECO:0000256" key="1">
    <source>
        <dbReference type="ARBA" id="ARBA00010401"/>
    </source>
</evidence>
<dbReference type="FunFam" id="3.90.550.10:FF:000002">
    <property type="entry name" value="UTP--glucose-1-phosphate uridylyltransferase"/>
    <property type="match status" value="1"/>
</dbReference>
<evidence type="ECO:0000313" key="4">
    <source>
        <dbReference type="EMBL" id="SUZ90305.1"/>
    </source>
</evidence>
<dbReference type="SUPFAM" id="SSF53448">
    <property type="entry name" value="Nucleotide-diphospho-sugar transferases"/>
    <property type="match status" value="1"/>
</dbReference>
<evidence type="ECO:0000256" key="2">
    <source>
        <dbReference type="ARBA" id="ARBA00022679"/>
    </source>
</evidence>
<dbReference type="AlphaFoldDB" id="A0A381RES4"/>
<sequence>MKNKINSLLTDPQREEFERMLGQVKKGPKKVLDWSSIHSPNDSMQANYHSLRDPGICPDNYSRLVIGKLNGGLGTSMGCSDPKSLIKVRGKKTFLDLICEQVHELNAKWDSNIPLLLMNSFYTDKKISEYVDNSDLPITTFKQNMFPRLDPETFLPLSPDEWGDQAWYPPGHGDFYNCIEQQGILRSLIEDGKDILFMSNADNLGAVADSKILNHMIEKEIPFLMEVTPKTPADVKGGTLYEQNGKLKLLEIAQVPKQYIDDFCSQDKFSVFNTNNIWINLIALEQRLREGPLNLNVIVNQKNIQGKPIVQLETAIGSAMDCFEDAVGLCVSRDRFMPVKKTEDLFLVQSNLFNLDGGRLVRNEERKFSHLPEVKFGSPLNQLEAFQKCFPVIPDLLELELLDVEGRVCFEGAASLKGRVRLKGINKTMHIENGRHIENESIEC</sequence>
<gene>
    <name evidence="4" type="ORF">METZ01_LOCUS43159</name>
</gene>
<dbReference type="Gene3D" id="3.90.550.10">
    <property type="entry name" value="Spore Coat Polysaccharide Biosynthesis Protein SpsA, Chain A"/>
    <property type="match status" value="1"/>
</dbReference>
<organism evidence="4">
    <name type="scientific">marine metagenome</name>
    <dbReference type="NCBI Taxonomy" id="408172"/>
    <lineage>
        <taxon>unclassified sequences</taxon>
        <taxon>metagenomes</taxon>
        <taxon>ecological metagenomes</taxon>
    </lineage>
</organism>
<dbReference type="GO" id="GO:0003983">
    <property type="term" value="F:UTP:glucose-1-phosphate uridylyltransferase activity"/>
    <property type="evidence" value="ECO:0007669"/>
    <property type="project" value="InterPro"/>
</dbReference>